<dbReference type="SMART" id="SM00028">
    <property type="entry name" value="TPR"/>
    <property type="match status" value="3"/>
</dbReference>
<organism evidence="10 11">
    <name type="scientific">Phytophthora lilii</name>
    <dbReference type="NCBI Taxonomy" id="2077276"/>
    <lineage>
        <taxon>Eukaryota</taxon>
        <taxon>Sar</taxon>
        <taxon>Stramenopiles</taxon>
        <taxon>Oomycota</taxon>
        <taxon>Peronosporomycetes</taxon>
        <taxon>Peronosporales</taxon>
        <taxon>Peronosporaceae</taxon>
        <taxon>Phytophthora</taxon>
    </lineage>
</organism>
<dbReference type="GO" id="GO:0033565">
    <property type="term" value="C:ESCRT-0 complex"/>
    <property type="evidence" value="ECO:0007669"/>
    <property type="project" value="TreeGrafter"/>
</dbReference>
<dbReference type="GO" id="GO:0043328">
    <property type="term" value="P:protein transport to vacuole involved in ubiquitin-dependent protein catabolic process via the multivesicular body sorting pathway"/>
    <property type="evidence" value="ECO:0007669"/>
    <property type="project" value="TreeGrafter"/>
</dbReference>
<dbReference type="AlphaFoldDB" id="A0A9W6WQ18"/>
<keyword evidence="8" id="KW-0732">Signal</keyword>
<dbReference type="InterPro" id="IPR019734">
    <property type="entry name" value="TPR_rpt"/>
</dbReference>
<dbReference type="InterPro" id="IPR013083">
    <property type="entry name" value="Znf_RING/FYVE/PHD"/>
</dbReference>
<dbReference type="GO" id="GO:0008270">
    <property type="term" value="F:zinc ion binding"/>
    <property type="evidence" value="ECO:0007669"/>
    <property type="project" value="UniProtKB-KW"/>
</dbReference>
<dbReference type="InterPro" id="IPR017455">
    <property type="entry name" value="Znf_FYVE-rel"/>
</dbReference>
<feature type="chain" id="PRO_5040774919" evidence="8">
    <location>
        <begin position="25"/>
        <end position="531"/>
    </location>
</feature>
<evidence type="ECO:0000256" key="6">
    <source>
        <dbReference type="SAM" id="Coils"/>
    </source>
</evidence>
<evidence type="ECO:0000256" key="5">
    <source>
        <dbReference type="PROSITE-ProRule" id="PRU00339"/>
    </source>
</evidence>
<dbReference type="EMBL" id="BSXW01000146">
    <property type="protein sequence ID" value="GMF13190.1"/>
    <property type="molecule type" value="Genomic_DNA"/>
</dbReference>
<dbReference type="Pfam" id="PF13181">
    <property type="entry name" value="TPR_8"/>
    <property type="match status" value="1"/>
</dbReference>
<evidence type="ECO:0000256" key="1">
    <source>
        <dbReference type="ARBA" id="ARBA00022723"/>
    </source>
</evidence>
<dbReference type="PROSITE" id="PS50178">
    <property type="entry name" value="ZF_FYVE"/>
    <property type="match status" value="1"/>
</dbReference>
<feature type="coiled-coil region" evidence="6">
    <location>
        <begin position="315"/>
        <end position="363"/>
    </location>
</feature>
<feature type="repeat" description="TPR" evidence="5">
    <location>
        <begin position="410"/>
        <end position="443"/>
    </location>
</feature>
<comment type="caution">
    <text evidence="10">The sequence shown here is derived from an EMBL/GenBank/DDBJ whole genome shotgun (WGS) entry which is preliminary data.</text>
</comment>
<dbReference type="GO" id="GO:0006623">
    <property type="term" value="P:protein targeting to vacuole"/>
    <property type="evidence" value="ECO:0007669"/>
    <property type="project" value="TreeGrafter"/>
</dbReference>
<keyword evidence="5" id="KW-0802">TPR repeat</keyword>
<dbReference type="Proteomes" id="UP001165083">
    <property type="component" value="Unassembled WGS sequence"/>
</dbReference>
<dbReference type="GO" id="GO:0032266">
    <property type="term" value="F:phosphatidylinositol-3-phosphate binding"/>
    <property type="evidence" value="ECO:0007669"/>
    <property type="project" value="TreeGrafter"/>
</dbReference>
<dbReference type="PANTHER" id="PTHR47794:SF1">
    <property type="entry name" value="VACUOLAR PROTEIN SORTING-ASSOCIATED PROTEIN 27"/>
    <property type="match status" value="1"/>
</dbReference>
<evidence type="ECO:0000256" key="4">
    <source>
        <dbReference type="PROSITE-ProRule" id="PRU00091"/>
    </source>
</evidence>
<evidence type="ECO:0000256" key="8">
    <source>
        <dbReference type="SAM" id="SignalP"/>
    </source>
</evidence>
<evidence type="ECO:0000313" key="10">
    <source>
        <dbReference type="EMBL" id="GMF13190.1"/>
    </source>
</evidence>
<dbReference type="PANTHER" id="PTHR47794">
    <property type="entry name" value="VACUOLAR PROTEIN SORTING-ASSOCIATED PROTEIN 27"/>
    <property type="match status" value="1"/>
</dbReference>
<feature type="region of interest" description="Disordered" evidence="7">
    <location>
        <begin position="29"/>
        <end position="65"/>
    </location>
</feature>
<protein>
    <submittedName>
        <fullName evidence="10">Unnamed protein product</fullName>
    </submittedName>
</protein>
<dbReference type="Gene3D" id="1.25.40.10">
    <property type="entry name" value="Tetratricopeptide repeat domain"/>
    <property type="match status" value="1"/>
</dbReference>
<feature type="domain" description="FYVE-type" evidence="9">
    <location>
        <begin position="84"/>
        <end position="144"/>
    </location>
</feature>
<keyword evidence="6" id="KW-0175">Coiled coil</keyword>
<keyword evidence="3" id="KW-0862">Zinc</keyword>
<evidence type="ECO:0000256" key="7">
    <source>
        <dbReference type="SAM" id="MobiDB-lite"/>
    </source>
</evidence>
<dbReference type="SUPFAM" id="SSF48452">
    <property type="entry name" value="TPR-like"/>
    <property type="match status" value="1"/>
</dbReference>
<accession>A0A9W6WQ18</accession>
<feature type="compositionally biased region" description="Basic residues" evidence="7">
    <location>
        <begin position="281"/>
        <end position="290"/>
    </location>
</feature>
<dbReference type="OrthoDB" id="70570at2759"/>
<keyword evidence="11" id="KW-1185">Reference proteome</keyword>
<dbReference type="GO" id="GO:0043130">
    <property type="term" value="F:ubiquitin binding"/>
    <property type="evidence" value="ECO:0007669"/>
    <property type="project" value="TreeGrafter"/>
</dbReference>
<keyword evidence="1" id="KW-0479">Metal-binding</keyword>
<evidence type="ECO:0000313" key="11">
    <source>
        <dbReference type="Proteomes" id="UP001165083"/>
    </source>
</evidence>
<feature type="signal peptide" evidence="8">
    <location>
        <begin position="1"/>
        <end position="24"/>
    </location>
</feature>
<dbReference type="Pfam" id="PF01363">
    <property type="entry name" value="FYVE"/>
    <property type="match status" value="1"/>
</dbReference>
<dbReference type="SMART" id="SM00064">
    <property type="entry name" value="FYVE"/>
    <property type="match status" value="1"/>
</dbReference>
<dbReference type="InterPro" id="IPR011011">
    <property type="entry name" value="Znf_FYVE_PHD"/>
</dbReference>
<gene>
    <name evidence="10" type="ORF">Plil01_000369000</name>
</gene>
<dbReference type="SUPFAM" id="SSF57903">
    <property type="entry name" value="FYVE/PHD zinc finger"/>
    <property type="match status" value="1"/>
</dbReference>
<dbReference type="Gene3D" id="3.30.40.10">
    <property type="entry name" value="Zinc/RING finger domain, C3HC4 (zinc finger)"/>
    <property type="match status" value="1"/>
</dbReference>
<name>A0A9W6WQ18_9STRA</name>
<evidence type="ECO:0000256" key="3">
    <source>
        <dbReference type="ARBA" id="ARBA00022833"/>
    </source>
</evidence>
<dbReference type="FunFam" id="3.30.40.10:FF:000345">
    <property type="entry name" value="Vacuolar protein sorting-associated protein 27"/>
    <property type="match status" value="1"/>
</dbReference>
<dbReference type="PROSITE" id="PS50005">
    <property type="entry name" value="TPR"/>
    <property type="match status" value="1"/>
</dbReference>
<evidence type="ECO:0000256" key="2">
    <source>
        <dbReference type="ARBA" id="ARBA00022771"/>
    </source>
</evidence>
<dbReference type="CDD" id="cd15760">
    <property type="entry name" value="FYVE_scVPS27p_like"/>
    <property type="match status" value="1"/>
</dbReference>
<reference evidence="10" key="1">
    <citation type="submission" date="2023-04" db="EMBL/GenBank/DDBJ databases">
        <title>Phytophthora lilii NBRC 32176.</title>
        <authorList>
            <person name="Ichikawa N."/>
            <person name="Sato H."/>
            <person name="Tonouchi N."/>
        </authorList>
    </citation>
    <scope>NUCLEOTIDE SEQUENCE</scope>
    <source>
        <strain evidence="10">NBRC 32176</strain>
    </source>
</reference>
<evidence type="ECO:0000259" key="9">
    <source>
        <dbReference type="PROSITE" id="PS50178"/>
    </source>
</evidence>
<dbReference type="InterPro" id="IPR000306">
    <property type="entry name" value="Znf_FYVE"/>
</dbReference>
<feature type="region of interest" description="Disordered" evidence="7">
    <location>
        <begin position="264"/>
        <end position="298"/>
    </location>
</feature>
<sequence length="531" mass="58809">MLAKQRPVASSAVLSLLRVLEAHARTGAPSATVLPTSQWPAQKSEQQQQGEESREASRFSTSRSVTQEETIAAMMTPQVPPPRWALAARCRLCAAKFGYFRQRHHCRSCGASVCGRHSRHRVPLKHLGLFQPQRVCACCFDDLQKQLNVRALERVTRTGGAYPYIDSADSSTNYSTDSMNMHARYRRRSKSVYSEPTQRQGPIEWGFDHDNNSDASLNGGFAPVPAPWNWSTAASEAVESIQPSMGSMFLSVAPVQPTVLERQRQLREQQGESIESEPTRRRSRQRRPRPHSSALDRSLHVQRLSEVDSGCSSDEQELEQRMLQLMAAKRELGEAVRRSEEEIAKAEREKRELDAVADKYRESGYSIPPEDEDEDEEAEIAATLAFLNGGRRMSSTSDLLAELEPPLDVAATHHELGETLLSRGDFAGAVVELQRCVQLDSDNAAAWLHLAKALDGTGEDSEGAEEAVRRALELEPASIGALSLLGKLLHLRGDHDDAILVFRQALELQCPTGKLSSHEAESDAEPLSVTM</sequence>
<dbReference type="InterPro" id="IPR011990">
    <property type="entry name" value="TPR-like_helical_dom_sf"/>
</dbReference>
<keyword evidence="2 4" id="KW-0863">Zinc-finger</keyword>
<proteinExistence type="predicted"/>